<dbReference type="Proteomes" id="UP000295411">
    <property type="component" value="Unassembled WGS sequence"/>
</dbReference>
<feature type="domain" description="Cell envelope-related transcriptional attenuator" evidence="4">
    <location>
        <begin position="112"/>
        <end position="269"/>
    </location>
</feature>
<feature type="region of interest" description="Disordered" evidence="2">
    <location>
        <begin position="353"/>
        <end position="393"/>
    </location>
</feature>
<dbReference type="InterPro" id="IPR027381">
    <property type="entry name" value="LytR/CpsA/Psr_C"/>
</dbReference>
<keyword evidence="3" id="KW-0472">Membrane</keyword>
<dbReference type="NCBIfam" id="TIGR00350">
    <property type="entry name" value="lytR_cpsA_psr"/>
    <property type="match status" value="1"/>
</dbReference>
<dbReference type="OrthoDB" id="9782542at2"/>
<dbReference type="AlphaFoldDB" id="A0A4R5U2N0"/>
<comment type="caution">
    <text evidence="6">The sequence shown here is derived from an EMBL/GenBank/DDBJ whole genome shotgun (WGS) entry which is preliminary data.</text>
</comment>
<feature type="region of interest" description="Disordered" evidence="2">
    <location>
        <begin position="1"/>
        <end position="26"/>
    </location>
</feature>
<dbReference type="PANTHER" id="PTHR33392">
    <property type="entry name" value="POLYISOPRENYL-TEICHOIC ACID--PEPTIDOGLYCAN TEICHOIC ACID TRANSFERASE TAGU"/>
    <property type="match status" value="1"/>
</dbReference>
<evidence type="ECO:0000256" key="3">
    <source>
        <dbReference type="SAM" id="Phobius"/>
    </source>
</evidence>
<dbReference type="Pfam" id="PF03816">
    <property type="entry name" value="LytR_cpsA_psr"/>
    <property type="match status" value="1"/>
</dbReference>
<feature type="compositionally biased region" description="Low complexity" evidence="2">
    <location>
        <begin position="380"/>
        <end position="393"/>
    </location>
</feature>
<evidence type="ECO:0000256" key="2">
    <source>
        <dbReference type="SAM" id="MobiDB-lite"/>
    </source>
</evidence>
<feature type="compositionally biased region" description="Low complexity" evidence="2">
    <location>
        <begin position="1"/>
        <end position="11"/>
    </location>
</feature>
<evidence type="ECO:0000313" key="7">
    <source>
        <dbReference type="Proteomes" id="UP000295411"/>
    </source>
</evidence>
<dbReference type="Gene3D" id="3.40.630.190">
    <property type="entry name" value="LCP protein"/>
    <property type="match status" value="1"/>
</dbReference>
<evidence type="ECO:0000259" key="4">
    <source>
        <dbReference type="Pfam" id="PF03816"/>
    </source>
</evidence>
<keyword evidence="3" id="KW-0812">Transmembrane</keyword>
<gene>
    <name evidence="6" type="ORF">E2F48_02055</name>
</gene>
<comment type="similarity">
    <text evidence="1">Belongs to the LytR/CpsA/Psr (LCP) family.</text>
</comment>
<dbReference type="EMBL" id="SMTK01000001">
    <property type="protein sequence ID" value="TDK27920.1"/>
    <property type="molecule type" value="Genomic_DNA"/>
</dbReference>
<sequence>MSEQSGSSAPGPAGPPPGRHLRRSTGRRALQAAAFSLSAMLLAAAAFAAVQVFRLQSNVETQPLNLGADQEEKLPVDLSTDPVQILVLGSDTRTGNSGEFIGGEDLSSGSGNSDVMLLVNLSADRSSVSVVSLPRDLLVPLPSCEDPETGEPSPAMDLGQLNSALESGGPGCTVAAVNELTGLSVDHFMNADFNAVKELSKAVGGVEVCVTEPVEDEYSGLSLPAGTSEVEGDQALAFLRTRHGFGDGGDEGRIRAQQSFMASLARKVQEEGTLTNLPRLYSIAETLTKNLTVDEGLSQVTEILKLADRVKNVDLADIAFVTVPTIPWDQDPNRLVLDPEPAEELFAALREDRSLTGPEPTASASPEAGTAPAAPPASPAAPEAPASPEAPAFDPASVPLLVVNGTDNPDRAAELQQILRGEGYTLANTLQSTEIPSTQVLYGPGYEAAAAELGTRFGIADVQLVPSAAVTGIELSVGADFASGSKVASAGLDNGLKGQTAEQATCQAASGL</sequence>
<dbReference type="InterPro" id="IPR050922">
    <property type="entry name" value="LytR/CpsA/Psr_CW_biosynth"/>
</dbReference>
<evidence type="ECO:0000259" key="5">
    <source>
        <dbReference type="Pfam" id="PF13399"/>
    </source>
</evidence>
<name>A0A4R5U2N0_9MICC</name>
<evidence type="ECO:0000313" key="6">
    <source>
        <dbReference type="EMBL" id="TDK27920.1"/>
    </source>
</evidence>
<dbReference type="RefSeq" id="WP_133402334.1">
    <property type="nucleotide sequence ID" value="NZ_SMTK01000001.1"/>
</dbReference>
<feature type="compositionally biased region" description="Low complexity" evidence="2">
    <location>
        <begin position="360"/>
        <end position="372"/>
    </location>
</feature>
<reference evidence="6 7" key="1">
    <citation type="submission" date="2019-03" db="EMBL/GenBank/DDBJ databases">
        <title>Arthrobacter sp. nov., an bacterium isolated from biocrust in Mu Us Desert.</title>
        <authorList>
            <person name="Lixiong L."/>
        </authorList>
    </citation>
    <scope>NUCLEOTIDE SEQUENCE [LARGE SCALE GENOMIC DNA]</scope>
    <source>
        <strain evidence="6 7">SLN-3</strain>
    </source>
</reference>
<dbReference type="Gene3D" id="3.30.70.2390">
    <property type="match status" value="1"/>
</dbReference>
<evidence type="ECO:0000256" key="1">
    <source>
        <dbReference type="ARBA" id="ARBA00006068"/>
    </source>
</evidence>
<dbReference type="InterPro" id="IPR004474">
    <property type="entry name" value="LytR_CpsA_psr"/>
</dbReference>
<keyword evidence="3" id="KW-1133">Transmembrane helix</keyword>
<feature type="domain" description="LytR/CpsA/Psr regulator C-terminal" evidence="5">
    <location>
        <begin position="398"/>
        <end position="481"/>
    </location>
</feature>
<accession>A0A4R5U2N0</accession>
<organism evidence="6 7">
    <name type="scientific">Arthrobacter crusticola</name>
    <dbReference type="NCBI Taxonomy" id="2547960"/>
    <lineage>
        <taxon>Bacteria</taxon>
        <taxon>Bacillati</taxon>
        <taxon>Actinomycetota</taxon>
        <taxon>Actinomycetes</taxon>
        <taxon>Micrococcales</taxon>
        <taxon>Micrococcaceae</taxon>
        <taxon>Arthrobacter</taxon>
    </lineage>
</organism>
<feature type="transmembrane region" description="Helical" evidence="3">
    <location>
        <begin position="29"/>
        <end position="53"/>
    </location>
</feature>
<dbReference type="Pfam" id="PF13399">
    <property type="entry name" value="LytR_C"/>
    <property type="match status" value="1"/>
</dbReference>
<dbReference type="PANTHER" id="PTHR33392:SF6">
    <property type="entry name" value="POLYISOPRENYL-TEICHOIC ACID--PEPTIDOGLYCAN TEICHOIC ACID TRANSFERASE TAGU"/>
    <property type="match status" value="1"/>
</dbReference>
<keyword evidence="7" id="KW-1185">Reference proteome</keyword>
<protein>
    <submittedName>
        <fullName evidence="6">LytR family transcriptional regulator</fullName>
    </submittedName>
</protein>
<proteinExistence type="inferred from homology"/>